<protein>
    <submittedName>
        <fullName evidence="2">Uncharacterized protein</fullName>
    </submittedName>
</protein>
<dbReference type="RefSeq" id="WP_002518976.1">
    <property type="nucleotide sequence ID" value="NZ_AP019664.1"/>
</dbReference>
<dbReference type="Proteomes" id="UP000226191">
    <property type="component" value="Unassembled WGS sequence"/>
</dbReference>
<dbReference type="EMBL" id="CP031442">
    <property type="protein sequence ID" value="AXM06072.1"/>
    <property type="molecule type" value="Genomic_DNA"/>
</dbReference>
<evidence type="ECO:0000313" key="1">
    <source>
        <dbReference type="EMBL" id="AXM06072.1"/>
    </source>
</evidence>
<evidence type="ECO:0000313" key="4">
    <source>
        <dbReference type="Proteomes" id="UP000256621"/>
    </source>
</evidence>
<sequence>MVVADAVPAACVAALELADPLVADGKLVHHASGESLTPGTVPLVCEHPASKDSPATATAVVARRVILM</sequence>
<name>A0A2B7J2R2_CUTAC</name>
<evidence type="ECO:0000313" key="2">
    <source>
        <dbReference type="EMBL" id="PGF36566.1"/>
    </source>
</evidence>
<accession>A0A2B7J2R2</accession>
<gene>
    <name evidence="2" type="ORF">B1B09_02830</name>
    <name evidence="1" type="ORF">DXN06_02025</name>
</gene>
<dbReference type="OrthoDB" id="9948162at2"/>
<dbReference type="EMBL" id="MVCE01000001">
    <property type="protein sequence ID" value="PGF36566.1"/>
    <property type="molecule type" value="Genomic_DNA"/>
</dbReference>
<organism evidence="2 3">
    <name type="scientific">Cutibacterium acnes</name>
    <name type="common">Propionibacterium acnes</name>
    <dbReference type="NCBI Taxonomy" id="1747"/>
    <lineage>
        <taxon>Bacteria</taxon>
        <taxon>Bacillati</taxon>
        <taxon>Actinomycetota</taxon>
        <taxon>Actinomycetes</taxon>
        <taxon>Propionibacteriales</taxon>
        <taxon>Propionibacteriaceae</taxon>
        <taxon>Cutibacterium</taxon>
    </lineage>
</organism>
<evidence type="ECO:0000313" key="3">
    <source>
        <dbReference type="Proteomes" id="UP000226191"/>
    </source>
</evidence>
<dbReference type="Proteomes" id="UP000256621">
    <property type="component" value="Chromosome"/>
</dbReference>
<dbReference type="AlphaFoldDB" id="A0A2B7J2R2"/>
<reference evidence="2 3" key="1">
    <citation type="submission" date="2017-02" db="EMBL/GenBank/DDBJ databases">
        <title>Prevalence of linear plasmids in Cutibacterium acnes isolates obtained from cancerous prostatic tissue.</title>
        <authorList>
            <person name="Davidsson S."/>
            <person name="Bruggemann H."/>
        </authorList>
    </citation>
    <scope>NUCLEOTIDE SEQUENCE [LARGE SCALE GENOMIC DNA]</scope>
    <source>
        <strain evidence="2 3">11-78</strain>
    </source>
</reference>
<proteinExistence type="predicted"/>
<reference evidence="1 4" key="2">
    <citation type="submission" date="2018-08" db="EMBL/GenBank/DDBJ databases">
        <title>Genome sequencing of Cutibacterium acnes KCOM 1315.</title>
        <authorList>
            <person name="Kook J.-K."/>
            <person name="Park S.-N."/>
            <person name="Lim Y.K."/>
        </authorList>
    </citation>
    <scope>NUCLEOTIDE SEQUENCE [LARGE SCALE GENOMIC DNA]</scope>
    <source>
        <strain evidence="1 4">KCOM 1315</strain>
    </source>
</reference>
<dbReference type="GeneID" id="92857069"/>